<reference evidence="3" key="1">
    <citation type="submission" date="2022-10" db="EMBL/GenBank/DDBJ databases">
        <title>Genome sequences of endogenous nimaviruses in decapod crustaceans.</title>
        <authorList>
            <person name="Kawato S."/>
            <person name="Nozaki R."/>
            <person name="Kondo H."/>
            <person name="Hirono I."/>
        </authorList>
    </citation>
    <scope>NUCLEOTIDE SEQUENCE</scope>
    <source>
        <strain evidence="3">Mikawa2016</strain>
    </source>
</reference>
<dbReference type="EMBL" id="LC738871">
    <property type="protein sequence ID" value="BDT62011.1"/>
    <property type="molecule type" value="Genomic_DNA"/>
</dbReference>
<feature type="transmembrane region" description="Helical" evidence="2">
    <location>
        <begin position="200"/>
        <end position="222"/>
    </location>
</feature>
<evidence type="ECO:0000313" key="3">
    <source>
        <dbReference type="EMBL" id="BDT62011.1"/>
    </source>
</evidence>
<evidence type="ECO:0000256" key="2">
    <source>
        <dbReference type="SAM" id="Phobius"/>
    </source>
</evidence>
<feature type="region of interest" description="Disordered" evidence="1">
    <location>
        <begin position="160"/>
        <end position="194"/>
    </location>
</feature>
<keyword evidence="2" id="KW-1133">Transmembrane helix</keyword>
<evidence type="ECO:0000256" key="1">
    <source>
        <dbReference type="SAM" id="MobiDB-lite"/>
    </source>
</evidence>
<organism evidence="3">
    <name type="scientific">Penaeus monodon majanivirus B</name>
    <dbReference type="NCBI Taxonomy" id="2984272"/>
    <lineage>
        <taxon>Viruses</taxon>
        <taxon>Viruses incertae sedis</taxon>
        <taxon>Naldaviricetes</taxon>
        <taxon>Nimaviridae</taxon>
    </lineage>
</organism>
<accession>A0A9C7BLI6</accession>
<proteinExistence type="predicted"/>
<protein>
    <submittedName>
        <fullName evidence="3">Uncharacterized protein</fullName>
    </submittedName>
</protein>
<feature type="compositionally biased region" description="Acidic residues" evidence="1">
    <location>
        <begin position="163"/>
        <end position="191"/>
    </location>
</feature>
<keyword evidence="2" id="KW-0812">Transmembrane</keyword>
<keyword evidence="2" id="KW-0472">Membrane</keyword>
<sequence>MRKYNPMFHRQPPIFMSKMFIRYVIVLFCWHWLLSSDHSHHHRVYARPFMSIKINSTDLSQLKIRSRSTESLRLVCGFCSESSAIDHLDIDRTLESRSIIIIRVKRMKKQKRKKKENKKKNNIIQINPNNTSDILLTKREKKGSSYEVLENVNLSYAIISSGNDDDDDDDDDDDNDDNDDDNDDDDDDDHKDDDTNKENIIYTLIVIIGIITICINCIEYILCCMSSG</sequence>
<name>A0A9C7BLI6_9VIRU</name>